<organism evidence="1 2">
    <name type="scientific">Paenibacillus hemerocallicola</name>
    <dbReference type="NCBI Taxonomy" id="1172614"/>
    <lineage>
        <taxon>Bacteria</taxon>
        <taxon>Bacillati</taxon>
        <taxon>Bacillota</taxon>
        <taxon>Bacilli</taxon>
        <taxon>Bacillales</taxon>
        <taxon>Paenibacillaceae</taxon>
        <taxon>Paenibacillus</taxon>
    </lineage>
</organism>
<evidence type="ECO:0000313" key="1">
    <source>
        <dbReference type="EMBL" id="TNJ62902.1"/>
    </source>
</evidence>
<dbReference type="OrthoDB" id="2974333at2"/>
<comment type="caution">
    <text evidence="1">The sequence shown here is derived from an EMBL/GenBank/DDBJ whole genome shotgun (WGS) entry which is preliminary data.</text>
</comment>
<gene>
    <name evidence="1" type="ORF">FE784_28150</name>
</gene>
<reference evidence="1 2" key="1">
    <citation type="submission" date="2019-05" db="EMBL/GenBank/DDBJ databases">
        <title>We sequenced the genome of Paenibacillus hemerocallicola KCTC 33185 for further insight into its adaptation and study the phylogeny of Paenibacillus.</title>
        <authorList>
            <person name="Narsing Rao M.P."/>
        </authorList>
    </citation>
    <scope>NUCLEOTIDE SEQUENCE [LARGE SCALE GENOMIC DNA]</scope>
    <source>
        <strain evidence="1 2">KCTC 33185</strain>
    </source>
</reference>
<sequence length="71" mass="7819">MSATARWEYTTAERAEQLNALGSEGWELVGVTVVEGIERFYLKRPLPSLREQITLDQRKQVLAGPGGGTEG</sequence>
<evidence type="ECO:0008006" key="3">
    <source>
        <dbReference type="Google" id="ProtNLM"/>
    </source>
</evidence>
<keyword evidence="2" id="KW-1185">Reference proteome</keyword>
<protein>
    <recommendedName>
        <fullName evidence="3">DUF4177 domain-containing protein</fullName>
    </recommendedName>
</protein>
<dbReference type="Proteomes" id="UP000307943">
    <property type="component" value="Unassembled WGS sequence"/>
</dbReference>
<accession>A0A5C4T1C2</accession>
<dbReference type="EMBL" id="VDCQ01000051">
    <property type="protein sequence ID" value="TNJ62902.1"/>
    <property type="molecule type" value="Genomic_DNA"/>
</dbReference>
<name>A0A5C4T1C2_9BACL</name>
<dbReference type="AlphaFoldDB" id="A0A5C4T1C2"/>
<evidence type="ECO:0000313" key="2">
    <source>
        <dbReference type="Proteomes" id="UP000307943"/>
    </source>
</evidence>
<dbReference type="RefSeq" id="WP_139605586.1">
    <property type="nucleotide sequence ID" value="NZ_VDCQ01000051.1"/>
</dbReference>
<proteinExistence type="predicted"/>